<keyword evidence="6" id="KW-0408">Iron</keyword>
<dbReference type="SUPFAM" id="SSF81343">
    <property type="entry name" value="Fumarate reductase respiratory complex transmembrane subunits"/>
    <property type="match status" value="1"/>
</dbReference>
<name>A0A0V0JC06_SCHSO</name>
<dbReference type="GO" id="GO:0009055">
    <property type="term" value="F:electron transfer activity"/>
    <property type="evidence" value="ECO:0007669"/>
    <property type="project" value="InterPro"/>
</dbReference>
<dbReference type="PROSITE" id="PS01001">
    <property type="entry name" value="SDH_CYT_2"/>
    <property type="match status" value="1"/>
</dbReference>
<feature type="transmembrane region" description="Helical" evidence="8">
    <location>
        <begin position="134"/>
        <end position="155"/>
    </location>
</feature>
<evidence type="ECO:0000256" key="7">
    <source>
        <dbReference type="ARBA" id="ARBA00023136"/>
    </source>
</evidence>
<dbReference type="GO" id="GO:0006121">
    <property type="term" value="P:mitochondrial electron transport, succinate to ubiquinone"/>
    <property type="evidence" value="ECO:0007669"/>
    <property type="project" value="TreeGrafter"/>
</dbReference>
<dbReference type="AlphaFoldDB" id="A0A0V0JC06"/>
<evidence type="ECO:0000256" key="2">
    <source>
        <dbReference type="ARBA" id="ARBA00022617"/>
    </source>
</evidence>
<dbReference type="GO" id="GO:0016020">
    <property type="term" value="C:membrane"/>
    <property type="evidence" value="ECO:0007669"/>
    <property type="project" value="UniProtKB-SubCell"/>
</dbReference>
<dbReference type="InterPro" id="IPR000701">
    <property type="entry name" value="SuccDH_FuR_B_TM-su"/>
</dbReference>
<dbReference type="Pfam" id="PF01127">
    <property type="entry name" value="Sdh_cyt"/>
    <property type="match status" value="1"/>
</dbReference>
<gene>
    <name evidence="9" type="primary">C560</name>
    <name evidence="9" type="ORF">TR159999</name>
</gene>
<evidence type="ECO:0000256" key="3">
    <source>
        <dbReference type="ARBA" id="ARBA00022692"/>
    </source>
</evidence>
<dbReference type="InterPro" id="IPR014314">
    <property type="entry name" value="Succ_DH_cytb556"/>
</dbReference>
<keyword evidence="4" id="KW-0479">Metal-binding</keyword>
<dbReference type="GO" id="GO:0046872">
    <property type="term" value="F:metal ion binding"/>
    <property type="evidence" value="ECO:0007669"/>
    <property type="project" value="UniProtKB-KW"/>
</dbReference>
<keyword evidence="2" id="KW-0349">Heme</keyword>
<feature type="transmembrane region" description="Helical" evidence="8">
    <location>
        <begin position="101"/>
        <end position="122"/>
    </location>
</feature>
<keyword evidence="7 8" id="KW-0472">Membrane</keyword>
<dbReference type="GO" id="GO:0005739">
    <property type="term" value="C:mitochondrion"/>
    <property type="evidence" value="ECO:0007669"/>
    <property type="project" value="GOC"/>
</dbReference>
<proteinExistence type="predicted"/>
<feature type="transmembrane region" description="Helical" evidence="8">
    <location>
        <begin position="175"/>
        <end position="195"/>
    </location>
</feature>
<dbReference type="GO" id="GO:0006099">
    <property type="term" value="P:tricarboxylic acid cycle"/>
    <property type="evidence" value="ECO:0007669"/>
    <property type="project" value="InterPro"/>
</dbReference>
<dbReference type="NCBIfam" id="TIGR02970">
    <property type="entry name" value="succ_dehyd_cytB"/>
    <property type="match status" value="1"/>
</dbReference>
<dbReference type="PANTHER" id="PTHR10978:SF5">
    <property type="entry name" value="SUCCINATE DEHYDROGENASE CYTOCHROME B560 SUBUNIT, MITOCHONDRIAL"/>
    <property type="match status" value="1"/>
</dbReference>
<keyword evidence="5 8" id="KW-1133">Transmembrane helix</keyword>
<evidence type="ECO:0000256" key="5">
    <source>
        <dbReference type="ARBA" id="ARBA00022989"/>
    </source>
</evidence>
<accession>A0A0V0JC06</accession>
<keyword evidence="3 8" id="KW-0812">Transmembrane</keyword>
<dbReference type="InterPro" id="IPR018495">
    <property type="entry name" value="Succ_DH_cyt_bsu_CS"/>
</dbReference>
<dbReference type="Gene3D" id="1.20.1300.10">
    <property type="entry name" value="Fumarate reductase/succinate dehydrogenase, transmembrane subunit"/>
    <property type="match status" value="1"/>
</dbReference>
<dbReference type="PANTHER" id="PTHR10978">
    <property type="entry name" value="SUCCINATE DEHYDROGENASE CYTOCHROME B560 SUBUNIT"/>
    <property type="match status" value="1"/>
</dbReference>
<reference evidence="9" key="1">
    <citation type="submission" date="2016-01" db="EMBL/GenBank/DDBJ databases">
        <title>Reference transcriptome for the parasite Schistocephalus solidus: insights into the molecular evolution of parasitism.</title>
        <authorList>
            <person name="Hebert F.O."/>
            <person name="Grambauer S."/>
            <person name="Barber I."/>
            <person name="Landry C.R."/>
            <person name="Aubin-Horth N."/>
        </authorList>
    </citation>
    <scope>NUCLEOTIDE SEQUENCE</scope>
</reference>
<dbReference type="CDD" id="cd03499">
    <property type="entry name" value="SQR_TypeC_SdhC"/>
    <property type="match status" value="1"/>
</dbReference>
<organism evidence="9">
    <name type="scientific">Schistocephalus solidus</name>
    <name type="common">Tapeworm</name>
    <dbReference type="NCBI Taxonomy" id="70667"/>
    <lineage>
        <taxon>Eukaryota</taxon>
        <taxon>Metazoa</taxon>
        <taxon>Spiralia</taxon>
        <taxon>Lophotrochozoa</taxon>
        <taxon>Platyhelminthes</taxon>
        <taxon>Cestoda</taxon>
        <taxon>Eucestoda</taxon>
        <taxon>Diphyllobothriidea</taxon>
        <taxon>Diphyllobothriidae</taxon>
        <taxon>Schistocephalus</taxon>
    </lineage>
</organism>
<evidence type="ECO:0000256" key="8">
    <source>
        <dbReference type="SAM" id="Phobius"/>
    </source>
</evidence>
<evidence type="ECO:0000256" key="6">
    <source>
        <dbReference type="ARBA" id="ARBA00023004"/>
    </source>
</evidence>
<sequence length="197" mass="21835">MSALTFALLRANSAPFRGLAFRNLSLTSHSVPSTLLRCTPVLSTCKNGKGSTSEEVRNTAQSEMQAYWKTNVDLKRPWSPHLQIYHPPLCMQNSFLHRATGIAMAIVWASAGCAGFFYTGHFDAMLDYVNSYHLGPYVLGSCKFVLAYPLVYHYINGMRHLAWDYAIGFDIKTVNRTGIAVLILSVLITLGLASIKL</sequence>
<evidence type="ECO:0000256" key="1">
    <source>
        <dbReference type="ARBA" id="ARBA00004141"/>
    </source>
</evidence>
<dbReference type="InterPro" id="IPR034804">
    <property type="entry name" value="SQR/QFR_C/D"/>
</dbReference>
<comment type="subcellular location">
    <subcellularLocation>
        <location evidence="1">Membrane</location>
        <topology evidence="1">Multi-pass membrane protein</topology>
    </subcellularLocation>
</comment>
<protein>
    <submittedName>
        <fullName evidence="9">Succinate dehydrogenase cytochrome b560 subunit</fullName>
    </submittedName>
</protein>
<evidence type="ECO:0000313" key="9">
    <source>
        <dbReference type="EMBL" id="JAP62495.1"/>
    </source>
</evidence>
<evidence type="ECO:0000256" key="4">
    <source>
        <dbReference type="ARBA" id="ARBA00022723"/>
    </source>
</evidence>
<dbReference type="EMBL" id="GEEE01000730">
    <property type="protein sequence ID" value="JAP62495.1"/>
    <property type="molecule type" value="Transcribed_RNA"/>
</dbReference>